<dbReference type="Gene3D" id="2.40.70.10">
    <property type="entry name" value="Acid Proteases"/>
    <property type="match status" value="1"/>
</dbReference>
<protein>
    <submittedName>
        <fullName evidence="1">Uncharacterized protein</fullName>
    </submittedName>
</protein>
<sequence>MKILGKLEINLPFLQALKLPPFSRFIKEFIAGKAKSDVKIVIGENVYSVIQKRKLPLKRTDPGMFTLPITIGSVKIKHAMCDLGASINVLPLSVYQRLIGARMVDTKVVIQLADRSCIHPEGVLENVIVKVHDFLYPADFHMIKMIDPESAGSSGVYWEGRF</sequence>
<accession>A0ABD1GNS3</accession>
<evidence type="ECO:0000313" key="1">
    <source>
        <dbReference type="EMBL" id="KAL1545779.1"/>
    </source>
</evidence>
<proteinExistence type="predicted"/>
<comment type="caution">
    <text evidence="1">The sequence shown here is derived from an EMBL/GenBank/DDBJ whole genome shotgun (WGS) entry which is preliminary data.</text>
</comment>
<dbReference type="AlphaFoldDB" id="A0ABD1GNS3"/>
<dbReference type="PANTHER" id="PTHR33067">
    <property type="entry name" value="RNA-DIRECTED DNA POLYMERASE-RELATED"/>
    <property type="match status" value="1"/>
</dbReference>
<dbReference type="Proteomes" id="UP001567538">
    <property type="component" value="Unassembled WGS sequence"/>
</dbReference>
<gene>
    <name evidence="1" type="ORF">AAHA92_22464</name>
</gene>
<keyword evidence="2" id="KW-1185">Reference proteome</keyword>
<evidence type="ECO:0000313" key="2">
    <source>
        <dbReference type="Proteomes" id="UP001567538"/>
    </source>
</evidence>
<name>A0ABD1GNS3_SALDI</name>
<dbReference type="CDD" id="cd00303">
    <property type="entry name" value="retropepsin_like"/>
    <property type="match status" value="1"/>
</dbReference>
<dbReference type="InterPro" id="IPR021109">
    <property type="entry name" value="Peptidase_aspartic_dom_sf"/>
</dbReference>
<reference evidence="1 2" key="1">
    <citation type="submission" date="2024-06" db="EMBL/GenBank/DDBJ databases">
        <title>A chromosome level genome sequence of Diviner's sage (Salvia divinorum).</title>
        <authorList>
            <person name="Ford S.A."/>
            <person name="Ro D.-K."/>
            <person name="Ness R.W."/>
            <person name="Phillips M.A."/>
        </authorList>
    </citation>
    <scope>NUCLEOTIDE SEQUENCE [LARGE SCALE GENOMIC DNA]</scope>
    <source>
        <strain evidence="1">SAF-2024a</strain>
        <tissue evidence="1">Leaf</tissue>
    </source>
</reference>
<organism evidence="1 2">
    <name type="scientific">Salvia divinorum</name>
    <name type="common">Maria pastora</name>
    <name type="synonym">Diviner's sage</name>
    <dbReference type="NCBI Taxonomy" id="28513"/>
    <lineage>
        <taxon>Eukaryota</taxon>
        <taxon>Viridiplantae</taxon>
        <taxon>Streptophyta</taxon>
        <taxon>Embryophyta</taxon>
        <taxon>Tracheophyta</taxon>
        <taxon>Spermatophyta</taxon>
        <taxon>Magnoliopsida</taxon>
        <taxon>eudicotyledons</taxon>
        <taxon>Gunneridae</taxon>
        <taxon>Pentapetalae</taxon>
        <taxon>asterids</taxon>
        <taxon>lamiids</taxon>
        <taxon>Lamiales</taxon>
        <taxon>Lamiaceae</taxon>
        <taxon>Nepetoideae</taxon>
        <taxon>Mentheae</taxon>
        <taxon>Salviinae</taxon>
        <taxon>Salvia</taxon>
        <taxon>Salvia subgen. Calosphace</taxon>
    </lineage>
</organism>
<dbReference type="PANTHER" id="PTHR33067:SF15">
    <property type="entry name" value="RNA-DIRECTED DNA POLYMERASE"/>
    <property type="match status" value="1"/>
</dbReference>
<dbReference type="EMBL" id="JBEAFC010000008">
    <property type="protein sequence ID" value="KAL1545779.1"/>
    <property type="molecule type" value="Genomic_DNA"/>
</dbReference>